<evidence type="ECO:0000313" key="3">
    <source>
        <dbReference type="Proteomes" id="UP001605036"/>
    </source>
</evidence>
<dbReference type="EMBL" id="JBHFFA010000006">
    <property type="protein sequence ID" value="KAL2623019.1"/>
    <property type="molecule type" value="Genomic_DNA"/>
</dbReference>
<sequence length="83" mass="8385">MTGRMGYNRSMSTSSGGMVPGVGRQKAPGNSLPGPHRMVRSIKKGLRGCSLGYGASATYAERALSGLVAGGLRGLGCPDISDG</sequence>
<reference evidence="2 3" key="1">
    <citation type="submission" date="2024-09" db="EMBL/GenBank/DDBJ databases">
        <title>Chromosome-scale assembly of Riccia fluitans.</title>
        <authorList>
            <person name="Paukszto L."/>
            <person name="Sawicki J."/>
            <person name="Karawczyk K."/>
            <person name="Piernik-Szablinska J."/>
            <person name="Szczecinska M."/>
            <person name="Mazdziarz M."/>
        </authorList>
    </citation>
    <scope>NUCLEOTIDE SEQUENCE [LARGE SCALE GENOMIC DNA]</scope>
    <source>
        <strain evidence="2">Rf_01</strain>
        <tissue evidence="2">Aerial parts of the thallus</tissue>
    </source>
</reference>
<evidence type="ECO:0000313" key="2">
    <source>
        <dbReference type="EMBL" id="KAL2623019.1"/>
    </source>
</evidence>
<comment type="caution">
    <text evidence="2">The sequence shown here is derived from an EMBL/GenBank/DDBJ whole genome shotgun (WGS) entry which is preliminary data.</text>
</comment>
<keyword evidence="3" id="KW-1185">Reference proteome</keyword>
<evidence type="ECO:0000256" key="1">
    <source>
        <dbReference type="SAM" id="MobiDB-lite"/>
    </source>
</evidence>
<dbReference type="Proteomes" id="UP001605036">
    <property type="component" value="Unassembled WGS sequence"/>
</dbReference>
<name>A0ABD1Y9B5_9MARC</name>
<accession>A0ABD1Y9B5</accession>
<gene>
    <name evidence="2" type="ORF">R1flu_003224</name>
</gene>
<proteinExistence type="predicted"/>
<protein>
    <submittedName>
        <fullName evidence="2">Uncharacterized protein</fullName>
    </submittedName>
</protein>
<feature type="region of interest" description="Disordered" evidence="1">
    <location>
        <begin position="1"/>
        <end position="37"/>
    </location>
</feature>
<dbReference type="AlphaFoldDB" id="A0ABD1Y9B5"/>
<organism evidence="2 3">
    <name type="scientific">Riccia fluitans</name>
    <dbReference type="NCBI Taxonomy" id="41844"/>
    <lineage>
        <taxon>Eukaryota</taxon>
        <taxon>Viridiplantae</taxon>
        <taxon>Streptophyta</taxon>
        <taxon>Embryophyta</taxon>
        <taxon>Marchantiophyta</taxon>
        <taxon>Marchantiopsida</taxon>
        <taxon>Marchantiidae</taxon>
        <taxon>Marchantiales</taxon>
        <taxon>Ricciaceae</taxon>
        <taxon>Riccia</taxon>
    </lineage>
</organism>